<sequence length="225" mass="26177">MKALRYIYIVFISIFIITSCEKGNDYYVDFTKSNITFDGTIYDYFSTKPGEYDSLILLLEILPEVKTKLSKPDASLSYFAVNNRSFSLAIENLNNARKKIGLGPLYLEDLDKLILDQLANKYLFDQMISINDLKDQWDGVVYKSSKYNYDMHWEYRVLTASGLVDYGNQQIVFSDVNNSIYRRYWQNSNTKSVDLNATNGYIHTLTSQHEFAFGKLTDYFTKTKK</sequence>
<comment type="caution">
    <text evidence="1">The sequence shown here is derived from an EMBL/GenBank/DDBJ whole genome shotgun (WGS) entry which is preliminary data.</text>
</comment>
<keyword evidence="2" id="KW-1185">Reference proteome</keyword>
<reference evidence="1" key="1">
    <citation type="submission" date="2020-10" db="EMBL/GenBank/DDBJ databases">
        <authorList>
            <person name="Lu T."/>
            <person name="Wang Q."/>
            <person name="Han X."/>
        </authorList>
    </citation>
    <scope>NUCLEOTIDE SEQUENCE</scope>
    <source>
        <strain evidence="1">WQ 366</strain>
    </source>
</reference>
<dbReference type="PROSITE" id="PS51257">
    <property type="entry name" value="PROKAR_LIPOPROTEIN"/>
    <property type="match status" value="1"/>
</dbReference>
<accession>A0ABS7Z6U7</accession>
<name>A0ABS7Z6U7_9SPHI</name>
<gene>
    <name evidence="1" type="ORF">IPZ78_12220</name>
</gene>
<organism evidence="1 2">
    <name type="scientific">Sphingobacterium bovistauri</name>
    <dbReference type="NCBI Taxonomy" id="2781959"/>
    <lineage>
        <taxon>Bacteria</taxon>
        <taxon>Pseudomonadati</taxon>
        <taxon>Bacteroidota</taxon>
        <taxon>Sphingobacteriia</taxon>
        <taxon>Sphingobacteriales</taxon>
        <taxon>Sphingobacteriaceae</taxon>
        <taxon>Sphingobacterium</taxon>
    </lineage>
</organism>
<evidence type="ECO:0008006" key="3">
    <source>
        <dbReference type="Google" id="ProtNLM"/>
    </source>
</evidence>
<evidence type="ECO:0000313" key="1">
    <source>
        <dbReference type="EMBL" id="MCA5005916.1"/>
    </source>
</evidence>
<dbReference type="EMBL" id="JADEYP010000023">
    <property type="protein sequence ID" value="MCA5005916.1"/>
    <property type="molecule type" value="Genomic_DNA"/>
</dbReference>
<dbReference type="RefSeq" id="WP_225554128.1">
    <property type="nucleotide sequence ID" value="NZ_JADEYP010000023.1"/>
</dbReference>
<evidence type="ECO:0000313" key="2">
    <source>
        <dbReference type="Proteomes" id="UP001165302"/>
    </source>
</evidence>
<protein>
    <recommendedName>
        <fullName evidence="3">Fasciclin domain-containing protein</fullName>
    </recommendedName>
</protein>
<dbReference type="Proteomes" id="UP001165302">
    <property type="component" value="Unassembled WGS sequence"/>
</dbReference>
<proteinExistence type="predicted"/>